<dbReference type="Pfam" id="PF07294">
    <property type="entry name" value="Fibroin_P25"/>
    <property type="match status" value="1"/>
</dbReference>
<sequence>MKCIRELFCAHASCKPVHGLVPDPFKIDQLEFPMTTSNLSYILDNIEIIGFNGRITSFYINKNTDNLVFAFEVKNVTLATPRLTIIFNRKGKEPIKLTDTFFTTFGSATFTATIPNIKHLQMDKAYAYAYLDDSNPDYDFGPGFWKSCDPIVSQESKSLLRNIPEISREALIVQAFNYLKIFVQNTICDFGLPITNPRN</sequence>
<dbReference type="GO" id="GO:0005198">
    <property type="term" value="F:structural molecule activity"/>
    <property type="evidence" value="ECO:0007669"/>
    <property type="project" value="InterPro"/>
</dbReference>
<protein>
    <submittedName>
        <fullName evidence="1">Fibrohexamerin homolog3</fullName>
    </submittedName>
</protein>
<accession>A0A0M4U1I3</accession>
<dbReference type="GO" id="GO:0005576">
    <property type="term" value="C:extracellular region"/>
    <property type="evidence" value="ECO:0007669"/>
    <property type="project" value="InterPro"/>
</dbReference>
<reference evidence="1" key="1">
    <citation type="submission" date="2014-09" db="EMBL/GenBank/DDBJ databases">
        <title>Gene expression analysis in the larval silk gland of the eri silkworm, Samia cynthia ricini.</title>
        <authorList>
            <person name="Tsubota T."/>
            <person name="Yamamoto K."/>
            <person name="Mita K."/>
            <person name="Sezutsu H."/>
        </authorList>
    </citation>
    <scope>NUCLEOTIDE SEQUENCE</scope>
</reference>
<dbReference type="AlphaFoldDB" id="A0A0M4U1I3"/>
<name>A0A0M4U1I3_SAMRI</name>
<evidence type="ECO:0000313" key="1">
    <source>
        <dbReference type="EMBL" id="BAS31053.1"/>
    </source>
</evidence>
<dbReference type="EMBL" id="LC001865">
    <property type="protein sequence ID" value="BAS31053.1"/>
    <property type="molecule type" value="mRNA"/>
</dbReference>
<dbReference type="InterPro" id="IPR009911">
    <property type="entry name" value="Fibroin_P25"/>
</dbReference>
<organism evidence="1">
    <name type="scientific">Samia ricini</name>
    <name type="common">Indian eri silkmoth</name>
    <name type="synonym">Samia cynthia ricini</name>
    <dbReference type="NCBI Taxonomy" id="63990"/>
    <lineage>
        <taxon>Eukaryota</taxon>
        <taxon>Metazoa</taxon>
        <taxon>Ecdysozoa</taxon>
        <taxon>Arthropoda</taxon>
        <taxon>Hexapoda</taxon>
        <taxon>Insecta</taxon>
        <taxon>Pterygota</taxon>
        <taxon>Neoptera</taxon>
        <taxon>Endopterygota</taxon>
        <taxon>Lepidoptera</taxon>
        <taxon>Glossata</taxon>
        <taxon>Ditrysia</taxon>
        <taxon>Bombycoidea</taxon>
        <taxon>Saturniidae</taxon>
        <taxon>Saturniinae</taxon>
        <taxon>Attacini</taxon>
        <taxon>Samia</taxon>
    </lineage>
</organism>
<proteinExistence type="evidence at transcript level"/>
<gene>
    <name evidence="1" type="primary">fhxh3</name>
</gene>